<dbReference type="Proteomes" id="UP000002037">
    <property type="component" value="Unassembled WGS sequence"/>
</dbReference>
<evidence type="ECO:0000313" key="2">
    <source>
        <dbReference type="EMBL" id="EER31137.1"/>
    </source>
</evidence>
<gene>
    <name evidence="2" type="ORF">CTRG_04867</name>
</gene>
<dbReference type="KEGG" id="ctp:CTRG_04867"/>
<feature type="region of interest" description="Disordered" evidence="1">
    <location>
        <begin position="1"/>
        <end position="28"/>
    </location>
</feature>
<dbReference type="VEuPathDB" id="FungiDB:CTRG_04867"/>
<name>C5MFM4_CANTT</name>
<sequence length="146" mass="16745">MNSINDKHISVFLPQSPPPPPSEAKKPSKSFLDRFKGKLICTDPRFSVFKRTPPPAPVEQLPSNGFQDTYYYTASSSVYLTLSKKIQTIDSQPHMIEDPQEFMTSTLEDARDEYFIFDDTDRYTGEARKSMAPFEMVVMARKSMNF</sequence>
<proteinExistence type="predicted"/>
<dbReference type="AlphaFoldDB" id="C5MFM4"/>
<dbReference type="HOGENOM" id="CLU_1777193_0_0_1"/>
<dbReference type="GeneID" id="8298870"/>
<organism evidence="2 3">
    <name type="scientific">Candida tropicalis (strain ATCC MYA-3404 / T1)</name>
    <name type="common">Yeast</name>
    <dbReference type="NCBI Taxonomy" id="294747"/>
    <lineage>
        <taxon>Eukaryota</taxon>
        <taxon>Fungi</taxon>
        <taxon>Dikarya</taxon>
        <taxon>Ascomycota</taxon>
        <taxon>Saccharomycotina</taxon>
        <taxon>Pichiomycetes</taxon>
        <taxon>Debaryomycetaceae</taxon>
        <taxon>Candida/Lodderomyces clade</taxon>
        <taxon>Candida</taxon>
    </lineage>
</organism>
<dbReference type="RefSeq" id="XP_002550569.1">
    <property type="nucleotide sequence ID" value="XM_002550523.1"/>
</dbReference>
<keyword evidence="3" id="KW-1185">Reference proteome</keyword>
<dbReference type="EMBL" id="GG692401">
    <property type="protein sequence ID" value="EER31137.1"/>
    <property type="molecule type" value="Genomic_DNA"/>
</dbReference>
<protein>
    <submittedName>
        <fullName evidence="2">Uncharacterized protein</fullName>
    </submittedName>
</protein>
<reference evidence="2 3" key="1">
    <citation type="journal article" date="2009" name="Nature">
        <title>Evolution of pathogenicity and sexual reproduction in eight Candida genomes.</title>
        <authorList>
            <person name="Butler G."/>
            <person name="Rasmussen M.D."/>
            <person name="Lin M.F."/>
            <person name="Santos M.A."/>
            <person name="Sakthikumar S."/>
            <person name="Munro C.A."/>
            <person name="Rheinbay E."/>
            <person name="Grabherr M."/>
            <person name="Forche A."/>
            <person name="Reedy J.L."/>
            <person name="Agrafioti I."/>
            <person name="Arnaud M.B."/>
            <person name="Bates S."/>
            <person name="Brown A.J."/>
            <person name="Brunke S."/>
            <person name="Costanzo M.C."/>
            <person name="Fitzpatrick D.A."/>
            <person name="de Groot P.W."/>
            <person name="Harris D."/>
            <person name="Hoyer L.L."/>
            <person name="Hube B."/>
            <person name="Klis F.M."/>
            <person name="Kodira C."/>
            <person name="Lennard N."/>
            <person name="Logue M.E."/>
            <person name="Martin R."/>
            <person name="Neiman A.M."/>
            <person name="Nikolaou E."/>
            <person name="Quail M.A."/>
            <person name="Quinn J."/>
            <person name="Santos M.C."/>
            <person name="Schmitzberger F.F."/>
            <person name="Sherlock G."/>
            <person name="Shah P."/>
            <person name="Silverstein K.A."/>
            <person name="Skrzypek M.S."/>
            <person name="Soll D."/>
            <person name="Staggs R."/>
            <person name="Stansfield I."/>
            <person name="Stumpf M.P."/>
            <person name="Sudbery P.E."/>
            <person name="Srikantha T."/>
            <person name="Zeng Q."/>
            <person name="Berman J."/>
            <person name="Berriman M."/>
            <person name="Heitman J."/>
            <person name="Gow N.A."/>
            <person name="Lorenz M.C."/>
            <person name="Birren B.W."/>
            <person name="Kellis M."/>
            <person name="Cuomo C.A."/>
        </authorList>
    </citation>
    <scope>NUCLEOTIDE SEQUENCE [LARGE SCALE GENOMIC DNA]</scope>
    <source>
        <strain evidence="3">ATCC MYA-3404 / T1</strain>
    </source>
</reference>
<evidence type="ECO:0000313" key="3">
    <source>
        <dbReference type="Proteomes" id="UP000002037"/>
    </source>
</evidence>
<accession>C5MFM4</accession>
<dbReference type="OrthoDB" id="10437492at2759"/>
<evidence type="ECO:0000256" key="1">
    <source>
        <dbReference type="SAM" id="MobiDB-lite"/>
    </source>
</evidence>